<dbReference type="InParanoid" id="C5KGM5"/>
<dbReference type="RefSeq" id="XP_002784572.1">
    <property type="nucleotide sequence ID" value="XM_002784526.1"/>
</dbReference>
<organism evidence="3">
    <name type="scientific">Perkinsus marinus (strain ATCC 50983 / TXsc)</name>
    <dbReference type="NCBI Taxonomy" id="423536"/>
    <lineage>
        <taxon>Eukaryota</taxon>
        <taxon>Sar</taxon>
        <taxon>Alveolata</taxon>
        <taxon>Perkinsozoa</taxon>
        <taxon>Perkinsea</taxon>
        <taxon>Perkinsida</taxon>
        <taxon>Perkinsidae</taxon>
        <taxon>Perkinsus</taxon>
    </lineage>
</organism>
<keyword evidence="3" id="KW-1185">Reference proteome</keyword>
<evidence type="ECO:0000313" key="3">
    <source>
        <dbReference type="Proteomes" id="UP000007800"/>
    </source>
</evidence>
<dbReference type="GO" id="GO:0003723">
    <property type="term" value="F:RNA binding"/>
    <property type="evidence" value="ECO:0007669"/>
    <property type="project" value="TreeGrafter"/>
</dbReference>
<dbReference type="InterPro" id="IPR036866">
    <property type="entry name" value="RibonucZ/Hydroxyglut_hydro"/>
</dbReference>
<dbReference type="Pfam" id="PF16661">
    <property type="entry name" value="Lactamase_B_6"/>
    <property type="match status" value="1"/>
</dbReference>
<dbReference type="InterPro" id="IPR001279">
    <property type="entry name" value="Metallo-B-lactamas"/>
</dbReference>
<evidence type="ECO:0000313" key="2">
    <source>
        <dbReference type="EMBL" id="EER16368.1"/>
    </source>
</evidence>
<proteinExistence type="predicted"/>
<dbReference type="Proteomes" id="UP000007800">
    <property type="component" value="Unassembled WGS sequence"/>
</dbReference>
<dbReference type="InterPro" id="IPR050698">
    <property type="entry name" value="MBL"/>
</dbReference>
<dbReference type="PANTHER" id="PTHR11203">
    <property type="entry name" value="CLEAVAGE AND POLYADENYLATION SPECIFICITY FACTOR FAMILY MEMBER"/>
    <property type="match status" value="1"/>
</dbReference>
<gene>
    <name evidence="2" type="ORF">Pmar_PMAR004771</name>
</gene>
<accession>C5KGM5</accession>
<dbReference type="GO" id="GO:0004521">
    <property type="term" value="F:RNA endonuclease activity"/>
    <property type="evidence" value="ECO:0007669"/>
    <property type="project" value="TreeGrafter"/>
</dbReference>
<dbReference type="PANTHER" id="PTHR11203:SF11">
    <property type="entry name" value="CLEAVAGE AND POLYADENYLATION SPECIFICITY FACTOR SUBUNIT 3"/>
    <property type="match status" value="1"/>
</dbReference>
<sequence>MSPPVTGSSNGAAPVVAVAPSMDTLEITPLGAGQEVGRSCVILKFRGRTVMFDCGIHPAHTGMTALPFFDHLSTADLTNVDLLLVTHFHLDHSGAVPYLIGRTDFKGRTYMTHPTRPICRLLWQDYARVSKITAAEDQVYGRTDIDKCMQRIDTCTFHQTVTISTPAGPISFTAYRAGHVLGAAMFVVEIDGVRLLYTGDFSREVDVMGVLTL</sequence>
<dbReference type="GO" id="GO:0006398">
    <property type="term" value="P:mRNA 3'-end processing by stem-loop binding and cleavage"/>
    <property type="evidence" value="ECO:0007669"/>
    <property type="project" value="TreeGrafter"/>
</dbReference>
<dbReference type="SUPFAM" id="SSF56281">
    <property type="entry name" value="Metallo-hydrolase/oxidoreductase"/>
    <property type="match status" value="1"/>
</dbReference>
<dbReference type="GO" id="GO:0004534">
    <property type="term" value="F:5'-3' RNA exonuclease activity"/>
    <property type="evidence" value="ECO:0007669"/>
    <property type="project" value="TreeGrafter"/>
</dbReference>
<name>C5KGM5_PERM5</name>
<dbReference type="AlphaFoldDB" id="C5KGM5"/>
<feature type="domain" description="Metallo-beta-lactamase" evidence="1">
    <location>
        <begin position="37"/>
        <end position="213"/>
    </location>
</feature>
<evidence type="ECO:0000259" key="1">
    <source>
        <dbReference type="SMART" id="SM00849"/>
    </source>
</evidence>
<dbReference type="Gene3D" id="3.60.15.10">
    <property type="entry name" value="Ribonuclease Z/Hydroxyacylglutathione hydrolase-like"/>
    <property type="match status" value="1"/>
</dbReference>
<dbReference type="OrthoDB" id="436205at2759"/>
<protein>
    <recommendedName>
        <fullName evidence="1">Metallo-beta-lactamase domain-containing protein</fullName>
    </recommendedName>
</protein>
<dbReference type="OMA" id="FMINIGG"/>
<dbReference type="SMART" id="SM00849">
    <property type="entry name" value="Lactamase_B"/>
    <property type="match status" value="1"/>
</dbReference>
<dbReference type="EMBL" id="GG672984">
    <property type="protein sequence ID" value="EER16368.1"/>
    <property type="molecule type" value="Genomic_DNA"/>
</dbReference>
<reference evidence="2 3" key="1">
    <citation type="submission" date="2008-07" db="EMBL/GenBank/DDBJ databases">
        <authorList>
            <person name="El-Sayed N."/>
            <person name="Caler E."/>
            <person name="Inman J."/>
            <person name="Amedeo P."/>
            <person name="Hass B."/>
            <person name="Wortman J."/>
        </authorList>
    </citation>
    <scope>NUCLEOTIDE SEQUENCE [LARGE SCALE GENOMIC DNA]</scope>
    <source>
        <strain evidence="3">ATCC 50983 / TXsc</strain>
    </source>
</reference>
<dbReference type="GeneID" id="9063433"/>
<dbReference type="GO" id="GO:0005847">
    <property type="term" value="C:mRNA cleavage and polyadenylation specificity factor complex"/>
    <property type="evidence" value="ECO:0007669"/>
    <property type="project" value="TreeGrafter"/>
</dbReference>